<dbReference type="PROSITE" id="PS50048">
    <property type="entry name" value="ZN2_CY6_FUNGAL_2"/>
    <property type="match status" value="1"/>
</dbReference>
<evidence type="ECO:0000259" key="3">
    <source>
        <dbReference type="PROSITE" id="PS50048"/>
    </source>
</evidence>
<feature type="domain" description="Zn(2)-C6 fungal-type" evidence="3">
    <location>
        <begin position="41"/>
        <end position="71"/>
    </location>
</feature>
<dbReference type="InterPro" id="IPR036864">
    <property type="entry name" value="Zn2-C6_fun-type_DNA-bd_sf"/>
</dbReference>
<organism evidence="4 5">
    <name type="scientific">Lasiosphaeria hispida</name>
    <dbReference type="NCBI Taxonomy" id="260671"/>
    <lineage>
        <taxon>Eukaryota</taxon>
        <taxon>Fungi</taxon>
        <taxon>Dikarya</taxon>
        <taxon>Ascomycota</taxon>
        <taxon>Pezizomycotina</taxon>
        <taxon>Sordariomycetes</taxon>
        <taxon>Sordariomycetidae</taxon>
        <taxon>Sordariales</taxon>
        <taxon>Lasiosphaeriaceae</taxon>
        <taxon>Lasiosphaeria</taxon>
    </lineage>
</organism>
<proteinExistence type="predicted"/>
<gene>
    <name evidence="4" type="ORF">B0T25DRAFT_477576</name>
</gene>
<feature type="region of interest" description="Disordered" evidence="2">
    <location>
        <begin position="78"/>
        <end position="127"/>
    </location>
</feature>
<dbReference type="GO" id="GO:0008270">
    <property type="term" value="F:zinc ion binding"/>
    <property type="evidence" value="ECO:0007669"/>
    <property type="project" value="InterPro"/>
</dbReference>
<dbReference type="Proteomes" id="UP001275084">
    <property type="component" value="Unassembled WGS sequence"/>
</dbReference>
<keyword evidence="1" id="KW-0539">Nucleus</keyword>
<sequence>MFITLKSSAGQNEARGMEQVARRNAGLGSTKHRNRANRRPACVACQTKKLRCTGSPRDCDRCRSRSIECVFPTYVKNGSQSRPRVPLPQPASAPEPREPLVDTVRRGYQDSSQHQQPSATTQVGTAPDADARVDLLEGDFFDFGDDVDLDIEEVIRDNASPDLRAGPGAMVTYGRTQPHQPPCSQSSQAASTPETAVPTASTTPPSSASPHAPSTTLPPPPCSSPTACSCLDTLVRVTSQLDDDEFDIITLSLDQQLQLQKWLVFQCCTALDCQNCITRATVHSVILIICDRLTEMVECIHARIGRLCDVTLADSSSTARSLHPDYLPLYKPIGRGNSQLYSRTSGLPANGTNCNPLMFSDEFRNQYSDEEQTHMIRVLLKLQIRNYRQLLVRIEGTTHVVTSPARSSKVRAIGARLAQASADIDGALSDALQTLMVG</sequence>
<feature type="compositionally biased region" description="Basic and acidic residues" evidence="2">
    <location>
        <begin position="95"/>
        <end position="108"/>
    </location>
</feature>
<keyword evidence="5" id="KW-1185">Reference proteome</keyword>
<comment type="caution">
    <text evidence="4">The sequence shown here is derived from an EMBL/GenBank/DDBJ whole genome shotgun (WGS) entry which is preliminary data.</text>
</comment>
<feature type="compositionally biased region" description="Low complexity" evidence="2">
    <location>
        <begin position="176"/>
        <end position="215"/>
    </location>
</feature>
<reference evidence="4" key="1">
    <citation type="journal article" date="2023" name="Mol. Phylogenet. Evol.">
        <title>Genome-scale phylogeny and comparative genomics of the fungal order Sordariales.</title>
        <authorList>
            <person name="Hensen N."/>
            <person name="Bonometti L."/>
            <person name="Westerberg I."/>
            <person name="Brannstrom I.O."/>
            <person name="Guillou S."/>
            <person name="Cros-Aarteil S."/>
            <person name="Calhoun S."/>
            <person name="Haridas S."/>
            <person name="Kuo A."/>
            <person name="Mondo S."/>
            <person name="Pangilinan J."/>
            <person name="Riley R."/>
            <person name="LaButti K."/>
            <person name="Andreopoulos B."/>
            <person name="Lipzen A."/>
            <person name="Chen C."/>
            <person name="Yan M."/>
            <person name="Daum C."/>
            <person name="Ng V."/>
            <person name="Clum A."/>
            <person name="Steindorff A."/>
            <person name="Ohm R.A."/>
            <person name="Martin F."/>
            <person name="Silar P."/>
            <person name="Natvig D.O."/>
            <person name="Lalanne C."/>
            <person name="Gautier V."/>
            <person name="Ament-Velasquez S.L."/>
            <person name="Kruys A."/>
            <person name="Hutchinson M.I."/>
            <person name="Powell A.J."/>
            <person name="Barry K."/>
            <person name="Miller A.N."/>
            <person name="Grigoriev I.V."/>
            <person name="Debuchy R."/>
            <person name="Gladieux P."/>
            <person name="Hiltunen Thoren M."/>
            <person name="Johannesson H."/>
        </authorList>
    </citation>
    <scope>NUCLEOTIDE SEQUENCE</scope>
    <source>
        <strain evidence="4">CBS 955.72</strain>
    </source>
</reference>
<name>A0AAJ0MDM8_9PEZI</name>
<dbReference type="GO" id="GO:0000981">
    <property type="term" value="F:DNA-binding transcription factor activity, RNA polymerase II-specific"/>
    <property type="evidence" value="ECO:0007669"/>
    <property type="project" value="InterPro"/>
</dbReference>
<evidence type="ECO:0000313" key="4">
    <source>
        <dbReference type="EMBL" id="KAK3352254.1"/>
    </source>
</evidence>
<protein>
    <recommendedName>
        <fullName evidence="3">Zn(2)-C6 fungal-type domain-containing protein</fullName>
    </recommendedName>
</protein>
<dbReference type="SMART" id="SM00066">
    <property type="entry name" value="GAL4"/>
    <property type="match status" value="1"/>
</dbReference>
<dbReference type="EMBL" id="JAUIQD010000004">
    <property type="protein sequence ID" value="KAK3352254.1"/>
    <property type="molecule type" value="Genomic_DNA"/>
</dbReference>
<evidence type="ECO:0000256" key="2">
    <source>
        <dbReference type="SAM" id="MobiDB-lite"/>
    </source>
</evidence>
<feature type="compositionally biased region" description="Polar residues" evidence="2">
    <location>
        <begin position="109"/>
        <end position="124"/>
    </location>
</feature>
<dbReference type="AlphaFoldDB" id="A0AAJ0MDM8"/>
<evidence type="ECO:0000313" key="5">
    <source>
        <dbReference type="Proteomes" id="UP001275084"/>
    </source>
</evidence>
<evidence type="ECO:0000256" key="1">
    <source>
        <dbReference type="ARBA" id="ARBA00023242"/>
    </source>
</evidence>
<accession>A0AAJ0MDM8</accession>
<dbReference type="CDD" id="cd00067">
    <property type="entry name" value="GAL4"/>
    <property type="match status" value="1"/>
</dbReference>
<dbReference type="Gene3D" id="4.10.240.10">
    <property type="entry name" value="Zn(2)-C6 fungal-type DNA-binding domain"/>
    <property type="match status" value="1"/>
</dbReference>
<dbReference type="SUPFAM" id="SSF57701">
    <property type="entry name" value="Zn2/Cys6 DNA-binding domain"/>
    <property type="match status" value="1"/>
</dbReference>
<feature type="region of interest" description="Disordered" evidence="2">
    <location>
        <begin position="158"/>
        <end position="220"/>
    </location>
</feature>
<dbReference type="InterPro" id="IPR001138">
    <property type="entry name" value="Zn2Cys6_DnaBD"/>
</dbReference>
<reference evidence="4" key="2">
    <citation type="submission" date="2023-06" db="EMBL/GenBank/DDBJ databases">
        <authorList>
            <consortium name="Lawrence Berkeley National Laboratory"/>
            <person name="Haridas S."/>
            <person name="Hensen N."/>
            <person name="Bonometti L."/>
            <person name="Westerberg I."/>
            <person name="Brannstrom I.O."/>
            <person name="Guillou S."/>
            <person name="Cros-Aarteil S."/>
            <person name="Calhoun S."/>
            <person name="Kuo A."/>
            <person name="Mondo S."/>
            <person name="Pangilinan J."/>
            <person name="Riley R."/>
            <person name="Labutti K."/>
            <person name="Andreopoulos B."/>
            <person name="Lipzen A."/>
            <person name="Chen C."/>
            <person name="Yanf M."/>
            <person name="Daum C."/>
            <person name="Ng V."/>
            <person name="Clum A."/>
            <person name="Steindorff A."/>
            <person name="Ohm R."/>
            <person name="Martin F."/>
            <person name="Silar P."/>
            <person name="Natvig D."/>
            <person name="Lalanne C."/>
            <person name="Gautier V."/>
            <person name="Ament-Velasquez S.L."/>
            <person name="Kruys A."/>
            <person name="Hutchinson M.I."/>
            <person name="Powell A.J."/>
            <person name="Barry K."/>
            <person name="Miller A.N."/>
            <person name="Grigoriev I.V."/>
            <person name="Debuchy R."/>
            <person name="Gladieux P."/>
            <person name="Thoren M.H."/>
            <person name="Johannesson H."/>
        </authorList>
    </citation>
    <scope>NUCLEOTIDE SEQUENCE</scope>
    <source>
        <strain evidence="4">CBS 955.72</strain>
    </source>
</reference>